<accession>A0AAN7NRC2</accession>
<keyword evidence="2" id="KW-1185">Reference proteome</keyword>
<sequence>MREVGLFSLEERSLGGDTIHAYKYLMERSKEDGVRLFSVESSDRTRGHKLKHKGFRKKKLYYCEGGQTLELAAQRGCGLSILGNMQDLAGRGFEQPALTDHALGKQVGLDELQKCPLTSTTVFLKCQVLPLGRNNFLFQDRPEADWLERSSADKDLGVLVDE</sequence>
<dbReference type="AlphaFoldDB" id="A0AAN7NRC2"/>
<name>A0AAN7NRC2_MYCAM</name>
<evidence type="ECO:0000313" key="2">
    <source>
        <dbReference type="Proteomes" id="UP001333110"/>
    </source>
</evidence>
<proteinExistence type="predicted"/>
<evidence type="ECO:0000313" key="1">
    <source>
        <dbReference type="EMBL" id="KAK4830129.1"/>
    </source>
</evidence>
<comment type="caution">
    <text evidence="1">The sequence shown here is derived from an EMBL/GenBank/DDBJ whole genome shotgun (WGS) entry which is preliminary data.</text>
</comment>
<reference evidence="1 2" key="1">
    <citation type="journal article" date="2023" name="J. Hered.">
        <title>Chromosome-level genome of the wood stork (Mycteria americana) provides insight into avian chromosome evolution.</title>
        <authorList>
            <person name="Flamio R. Jr."/>
            <person name="Ramstad K.M."/>
        </authorList>
    </citation>
    <scope>NUCLEOTIDE SEQUENCE [LARGE SCALE GENOMIC DNA]</scope>
    <source>
        <strain evidence="1">JAX WOST 10</strain>
    </source>
</reference>
<dbReference type="EMBL" id="JAUNZN010000001">
    <property type="protein sequence ID" value="KAK4830129.1"/>
    <property type="molecule type" value="Genomic_DNA"/>
</dbReference>
<gene>
    <name evidence="1" type="ORF">QYF61_008556</name>
</gene>
<protein>
    <submittedName>
        <fullName evidence="1">Uncharacterized protein</fullName>
    </submittedName>
</protein>
<organism evidence="1 2">
    <name type="scientific">Mycteria americana</name>
    <name type="common">Wood stork</name>
    <dbReference type="NCBI Taxonomy" id="33587"/>
    <lineage>
        <taxon>Eukaryota</taxon>
        <taxon>Metazoa</taxon>
        <taxon>Chordata</taxon>
        <taxon>Craniata</taxon>
        <taxon>Vertebrata</taxon>
        <taxon>Euteleostomi</taxon>
        <taxon>Archelosauria</taxon>
        <taxon>Archosauria</taxon>
        <taxon>Dinosauria</taxon>
        <taxon>Saurischia</taxon>
        <taxon>Theropoda</taxon>
        <taxon>Coelurosauria</taxon>
        <taxon>Aves</taxon>
        <taxon>Neognathae</taxon>
        <taxon>Neoaves</taxon>
        <taxon>Aequornithes</taxon>
        <taxon>Ciconiiformes</taxon>
        <taxon>Ciconiidae</taxon>
        <taxon>Mycteria</taxon>
    </lineage>
</organism>
<dbReference type="Proteomes" id="UP001333110">
    <property type="component" value="Unassembled WGS sequence"/>
</dbReference>